<accession>A0A0N5AXU2</accession>
<name>A0A0N5AXU2_9BILA</name>
<dbReference type="WBParaSite" id="SMUV_0000977401-mRNA-1">
    <property type="protein sequence ID" value="SMUV_0000977401-mRNA-1"/>
    <property type="gene ID" value="SMUV_0000977401"/>
</dbReference>
<dbReference type="Pfam" id="PF03564">
    <property type="entry name" value="DUF1759"/>
    <property type="match status" value="1"/>
</dbReference>
<dbReference type="AlphaFoldDB" id="A0A0N5AXU2"/>
<evidence type="ECO:0000256" key="1">
    <source>
        <dbReference type="SAM" id="MobiDB-lite"/>
    </source>
</evidence>
<reference evidence="3" key="1">
    <citation type="submission" date="2017-02" db="UniProtKB">
        <authorList>
            <consortium name="WormBaseParasite"/>
        </authorList>
    </citation>
    <scope>IDENTIFICATION</scope>
</reference>
<keyword evidence="2" id="KW-1185">Reference proteome</keyword>
<evidence type="ECO:0000313" key="2">
    <source>
        <dbReference type="Proteomes" id="UP000046393"/>
    </source>
</evidence>
<protein>
    <submittedName>
        <fullName evidence="3">Rx_N domain-containing protein</fullName>
    </submittedName>
</protein>
<organism evidence="2 3">
    <name type="scientific">Syphacia muris</name>
    <dbReference type="NCBI Taxonomy" id="451379"/>
    <lineage>
        <taxon>Eukaryota</taxon>
        <taxon>Metazoa</taxon>
        <taxon>Ecdysozoa</taxon>
        <taxon>Nematoda</taxon>
        <taxon>Chromadorea</taxon>
        <taxon>Rhabditida</taxon>
        <taxon>Spirurina</taxon>
        <taxon>Oxyuridomorpha</taxon>
        <taxon>Oxyuroidea</taxon>
        <taxon>Oxyuridae</taxon>
        <taxon>Syphacia</taxon>
    </lineage>
</organism>
<feature type="region of interest" description="Disordered" evidence="1">
    <location>
        <begin position="144"/>
        <end position="166"/>
    </location>
</feature>
<proteinExistence type="predicted"/>
<evidence type="ECO:0000313" key="3">
    <source>
        <dbReference type="WBParaSite" id="SMUV_0000977401-mRNA-1"/>
    </source>
</evidence>
<sequence length="166" mass="19335">MAYFLGLLRTKIDQTKMDPADKLARLMQALTGSAKRLVREFAITRVNYPVVLAKLKDEYSNLAKIRLNLQQRLRELSVIRRETDIIPVLDEIELILHRLMSVGTNLCDEAVQEYLEDAIMDKLPLWLMSQIHLRRDMAKECNTISPKNKKSKQMKSSEEVKYQMRG</sequence>
<dbReference type="InterPro" id="IPR005312">
    <property type="entry name" value="DUF1759"/>
</dbReference>
<feature type="compositionally biased region" description="Basic and acidic residues" evidence="1">
    <location>
        <begin position="155"/>
        <end position="166"/>
    </location>
</feature>
<dbReference type="Proteomes" id="UP000046393">
    <property type="component" value="Unplaced"/>
</dbReference>